<dbReference type="AlphaFoldDB" id="A0A8S1IWT4"/>
<protein>
    <submittedName>
        <fullName evidence="1">Uncharacterized protein</fullName>
    </submittedName>
</protein>
<name>A0A8S1IWT4_9CHLO</name>
<dbReference type="Proteomes" id="UP000708148">
    <property type="component" value="Unassembled WGS sequence"/>
</dbReference>
<proteinExistence type="predicted"/>
<evidence type="ECO:0000313" key="1">
    <source>
        <dbReference type="EMBL" id="CAD7699642.1"/>
    </source>
</evidence>
<reference evidence="1" key="1">
    <citation type="submission" date="2020-12" db="EMBL/GenBank/DDBJ databases">
        <authorList>
            <person name="Iha C."/>
        </authorList>
    </citation>
    <scope>NUCLEOTIDE SEQUENCE</scope>
</reference>
<comment type="caution">
    <text evidence="1">The sequence shown here is derived from an EMBL/GenBank/DDBJ whole genome shotgun (WGS) entry which is preliminary data.</text>
</comment>
<accession>A0A8S1IWT4</accession>
<dbReference type="EMBL" id="CAJHUC010001080">
    <property type="protein sequence ID" value="CAD7699642.1"/>
    <property type="molecule type" value="Genomic_DNA"/>
</dbReference>
<evidence type="ECO:0000313" key="2">
    <source>
        <dbReference type="Proteomes" id="UP000708148"/>
    </source>
</evidence>
<gene>
    <name evidence="1" type="ORF">OSTQU699_LOCUS5001</name>
</gene>
<organism evidence="1 2">
    <name type="scientific">Ostreobium quekettii</name>
    <dbReference type="NCBI Taxonomy" id="121088"/>
    <lineage>
        <taxon>Eukaryota</taxon>
        <taxon>Viridiplantae</taxon>
        <taxon>Chlorophyta</taxon>
        <taxon>core chlorophytes</taxon>
        <taxon>Ulvophyceae</taxon>
        <taxon>TCBD clade</taxon>
        <taxon>Bryopsidales</taxon>
        <taxon>Ostreobineae</taxon>
        <taxon>Ostreobiaceae</taxon>
        <taxon>Ostreobium</taxon>
    </lineage>
</organism>
<keyword evidence="2" id="KW-1185">Reference proteome</keyword>
<sequence length="125" mass="13297">MTAVSPPSAGELPAERCEFGRVEATEGPLVLWLMANSDSAGYSVQICATDFGAHAWRANFKLSDLMDSLTGTCPTPGLLLKWVTMSMTQGRMALDLTEGQEGIAFTVHVPLALALSFSFRATAVS</sequence>